<dbReference type="InterPro" id="IPR002182">
    <property type="entry name" value="NB-ARC"/>
</dbReference>
<organism evidence="16 17">
    <name type="scientific">Theobroma cacao</name>
    <name type="common">Cacao</name>
    <name type="synonym">Cocoa</name>
    <dbReference type="NCBI Taxonomy" id="3641"/>
    <lineage>
        <taxon>Eukaryota</taxon>
        <taxon>Viridiplantae</taxon>
        <taxon>Streptophyta</taxon>
        <taxon>Embryophyta</taxon>
        <taxon>Tracheophyta</taxon>
        <taxon>Spermatophyta</taxon>
        <taxon>Magnoliopsida</taxon>
        <taxon>eudicotyledons</taxon>
        <taxon>Gunneridae</taxon>
        <taxon>Pentapetalae</taxon>
        <taxon>rosids</taxon>
        <taxon>malvids</taxon>
        <taxon>Malvales</taxon>
        <taxon>Malvaceae</taxon>
        <taxon>Byttnerioideae</taxon>
        <taxon>Theobroma</taxon>
    </lineage>
</organism>
<feature type="compositionally biased region" description="Polar residues" evidence="13">
    <location>
        <begin position="939"/>
        <end position="953"/>
    </location>
</feature>
<dbReference type="EMBL" id="CM001881">
    <property type="protein sequence ID" value="EOY25304.1"/>
    <property type="molecule type" value="Genomic_DNA"/>
</dbReference>
<dbReference type="Gene3D" id="3.40.50.300">
    <property type="entry name" value="P-loop containing nucleotide triphosphate hydrolases"/>
    <property type="match status" value="1"/>
</dbReference>
<dbReference type="Pfam" id="PF17834">
    <property type="entry name" value="GHD"/>
    <property type="match status" value="1"/>
</dbReference>
<evidence type="ECO:0000256" key="7">
    <source>
        <dbReference type="ARBA" id="ARBA00022729"/>
    </source>
</evidence>
<dbReference type="InterPro" id="IPR031330">
    <property type="entry name" value="Gly_Hdrlase_35_cat"/>
</dbReference>
<dbReference type="AlphaFoldDB" id="A0A061GE42"/>
<dbReference type="OMA" id="IWILVIC"/>
<feature type="signal peptide" evidence="14">
    <location>
        <begin position="1"/>
        <end position="19"/>
    </location>
</feature>
<evidence type="ECO:0000256" key="14">
    <source>
        <dbReference type="SAM" id="SignalP"/>
    </source>
</evidence>
<dbReference type="Pfam" id="PF21467">
    <property type="entry name" value="BetaGal_gal-bd"/>
    <property type="match status" value="1"/>
</dbReference>
<evidence type="ECO:0000256" key="2">
    <source>
        <dbReference type="ARBA" id="ARBA00004271"/>
    </source>
</evidence>
<evidence type="ECO:0000256" key="1">
    <source>
        <dbReference type="ARBA" id="ARBA00001412"/>
    </source>
</evidence>
<name>A0A061GE42_THECC</name>
<dbReference type="InParanoid" id="A0A061GE42"/>
<keyword evidence="10 11" id="KW-0326">Glycosidase</keyword>
<dbReference type="GO" id="GO:0009827">
    <property type="term" value="P:plant-type cell wall modification"/>
    <property type="evidence" value="ECO:0000318"/>
    <property type="project" value="GO_Central"/>
</dbReference>
<evidence type="ECO:0000256" key="11">
    <source>
        <dbReference type="RuleBase" id="RU000675"/>
    </source>
</evidence>
<dbReference type="Gene3D" id="2.60.120.260">
    <property type="entry name" value="Galactose-binding domain-like"/>
    <property type="match status" value="1"/>
</dbReference>
<comment type="similarity">
    <text evidence="3 12">Belongs to the glycosyl hydrolase 35 family.</text>
</comment>
<gene>
    <name evidence="16" type="ORF">TCM_016665</name>
</gene>
<evidence type="ECO:0000256" key="3">
    <source>
        <dbReference type="ARBA" id="ARBA00009809"/>
    </source>
</evidence>
<dbReference type="InterPro" id="IPR048913">
    <property type="entry name" value="BetaGal_gal-bd"/>
</dbReference>
<keyword evidence="8 11" id="KW-0378">Hydrolase</keyword>
<dbReference type="InterPro" id="IPR041392">
    <property type="entry name" value="GHD"/>
</dbReference>
<accession>A0A061GE42</accession>
<dbReference type="PANTHER" id="PTHR23421">
    <property type="entry name" value="BETA-GALACTOSIDASE RELATED"/>
    <property type="match status" value="1"/>
</dbReference>
<comment type="catalytic activity">
    <reaction evidence="1 11">
        <text>Hydrolysis of terminal non-reducing beta-D-galactose residues in beta-D-galactosides.</text>
        <dbReference type="EC" id="3.2.1.23"/>
    </reaction>
</comment>
<dbReference type="InterPro" id="IPR000922">
    <property type="entry name" value="Lectin_gal-bd_dom"/>
</dbReference>
<dbReference type="FunFam" id="2.60.120.260:FF:000076">
    <property type="entry name" value="Beta-galactosidase"/>
    <property type="match status" value="1"/>
</dbReference>
<dbReference type="GO" id="GO:0043531">
    <property type="term" value="F:ADP binding"/>
    <property type="evidence" value="ECO:0007669"/>
    <property type="project" value="InterPro"/>
</dbReference>
<dbReference type="GO" id="GO:0030246">
    <property type="term" value="F:carbohydrate binding"/>
    <property type="evidence" value="ECO:0007669"/>
    <property type="project" value="InterPro"/>
</dbReference>
<dbReference type="InterPro" id="IPR003593">
    <property type="entry name" value="AAA+_ATPase"/>
</dbReference>
<dbReference type="PRINTS" id="PR00742">
    <property type="entry name" value="GLHYDRLASE35"/>
</dbReference>
<evidence type="ECO:0000313" key="16">
    <source>
        <dbReference type="EMBL" id="EOY25304.1"/>
    </source>
</evidence>
<dbReference type="SUPFAM" id="SSF49785">
    <property type="entry name" value="Galactose-binding domain-like"/>
    <property type="match status" value="2"/>
</dbReference>
<evidence type="ECO:0000256" key="8">
    <source>
        <dbReference type="ARBA" id="ARBA00022801"/>
    </source>
</evidence>
<dbReference type="GO" id="GO:0005773">
    <property type="term" value="C:vacuole"/>
    <property type="evidence" value="ECO:0000318"/>
    <property type="project" value="GO_Central"/>
</dbReference>
<dbReference type="Pfam" id="PF00931">
    <property type="entry name" value="NB-ARC"/>
    <property type="match status" value="1"/>
</dbReference>
<dbReference type="Pfam" id="PF01301">
    <property type="entry name" value="Glyco_hydro_35"/>
    <property type="match status" value="1"/>
</dbReference>
<dbReference type="InterPro" id="IPR001944">
    <property type="entry name" value="Glycoside_Hdrlase_35"/>
</dbReference>
<evidence type="ECO:0000313" key="17">
    <source>
        <dbReference type="Proteomes" id="UP000026915"/>
    </source>
</evidence>
<dbReference type="InterPro" id="IPR027417">
    <property type="entry name" value="P-loop_NTPase"/>
</dbReference>
<keyword evidence="5" id="KW-0052">Apoplast</keyword>
<dbReference type="FunFam" id="2.60.120.260:FF:000142">
    <property type="entry name" value="Beta-galactosidase"/>
    <property type="match status" value="1"/>
</dbReference>
<dbReference type="GO" id="GO:0048046">
    <property type="term" value="C:apoplast"/>
    <property type="evidence" value="ECO:0007669"/>
    <property type="project" value="UniProtKB-SubCell"/>
</dbReference>
<dbReference type="Gene3D" id="2.60.120.740">
    <property type="match status" value="1"/>
</dbReference>
<dbReference type="GO" id="GO:0004565">
    <property type="term" value="F:beta-galactosidase activity"/>
    <property type="evidence" value="ECO:0000318"/>
    <property type="project" value="GO_Central"/>
</dbReference>
<dbReference type="Pfam" id="PF02140">
    <property type="entry name" value="SUEL_Lectin"/>
    <property type="match status" value="1"/>
</dbReference>
<feature type="region of interest" description="Disordered" evidence="13">
    <location>
        <begin position="829"/>
        <end position="877"/>
    </location>
</feature>
<comment type="subcellular location">
    <subcellularLocation>
        <location evidence="2">Secreted</location>
        <location evidence="2">Extracellular space</location>
        <location evidence="2">Apoplast</location>
    </subcellularLocation>
</comment>
<dbReference type="InterPro" id="IPR043159">
    <property type="entry name" value="Lectin_gal-bd_sf"/>
</dbReference>
<dbReference type="GO" id="GO:0009505">
    <property type="term" value="C:plant-type cell wall"/>
    <property type="evidence" value="ECO:0000318"/>
    <property type="project" value="GO_Central"/>
</dbReference>
<evidence type="ECO:0000256" key="6">
    <source>
        <dbReference type="ARBA" id="ARBA00022525"/>
    </source>
</evidence>
<feature type="region of interest" description="Disordered" evidence="13">
    <location>
        <begin position="1172"/>
        <end position="1196"/>
    </location>
</feature>
<keyword evidence="7 14" id="KW-0732">Signal</keyword>
<dbReference type="HOGENOM" id="CLU_007853_4_2_1"/>
<dbReference type="SUPFAM" id="SSF51445">
    <property type="entry name" value="(Trans)glycosidases"/>
    <property type="match status" value="1"/>
</dbReference>
<keyword evidence="6" id="KW-0964">Secreted</keyword>
<keyword evidence="9" id="KW-0325">Glycoprotein</keyword>
<dbReference type="CDD" id="cd22842">
    <property type="entry name" value="Gal_Rha_Lectin_BGal"/>
    <property type="match status" value="1"/>
</dbReference>
<evidence type="ECO:0000256" key="12">
    <source>
        <dbReference type="RuleBase" id="RU003679"/>
    </source>
</evidence>
<evidence type="ECO:0000259" key="15">
    <source>
        <dbReference type="PROSITE" id="PS50228"/>
    </source>
</evidence>
<dbReference type="InterPro" id="IPR019801">
    <property type="entry name" value="Glyco_hydro_35_CS"/>
</dbReference>
<evidence type="ECO:0000256" key="13">
    <source>
        <dbReference type="SAM" id="MobiDB-lite"/>
    </source>
</evidence>
<feature type="compositionally biased region" description="Polar residues" evidence="13">
    <location>
        <begin position="919"/>
        <end position="930"/>
    </location>
</feature>
<proteinExistence type="inferred from homology"/>
<dbReference type="SMART" id="SM00382">
    <property type="entry name" value="AAA"/>
    <property type="match status" value="1"/>
</dbReference>
<evidence type="ECO:0000256" key="4">
    <source>
        <dbReference type="ARBA" id="ARBA00012756"/>
    </source>
</evidence>
<feature type="compositionally biased region" description="Polar residues" evidence="13">
    <location>
        <begin position="862"/>
        <end position="874"/>
    </location>
</feature>
<sequence>MWNSWILVAGLALLCTSSAMQVDHDANAMIIDGERKLIFSGAIHYPRSTPEMWPDLIKKAKDGGLNAIETYIFWNAHEPRPRQYNFSGNLDFIKFFKLVHEAGLYGILRIGPYVCAEWNYGGFPVWLHNIDGIELRTNNEIYKKEMQIFTTKIVEMCKEANLFAPQGGPIILSQIENEYGNIMDKYKEKGKEYVKWCAEMAVAQNVGVPWIMCQQGDAPQPMINTCNGFYCDQFKPNNQKSPKMFTENWTGWFKKWGQKDPYRTAEDLAYSVARFFQLGGVLINYYMYHGGTNFGRTSGGPYITTSYDYNAPLDEYGNLNQPKWGHLKQLHEALRVGEKFLTNGTSETKDSGDGIQLTTFTDGQTGERFCFLSNTNNNKDVNVDLKDDGMHFVPAWSVSILGACKKEIYNSAKVNTQTSVMVKKQIGDEDKSAQFNWTWTLEPMRDTLEGKGTFSANTLLEQKRASDDLSDYLWYMTSVDINGTSFNEGTIFANSSGQVVHAYVNGRLIGTKSGYSFQFRNPVSLVPGRNNITLLSVTVGLQNYGDHFDLGPEGVTGPVGLIDVGNKTIDLSSNAWNYKVGLNGEAKKLYDPNSPNLQLWRTSEELPIGRPMTWYKTAFKAPSGTDPVVLDLMGMGKGHAWINGNSIGRFWPAQIADNNGCTDECDYRGAYKEQKCLSNCGNPSQRWYHVPRSFITSGTNFLVLFEEIGGDPSEVSFQTVTTGSICANANEGSLLELSCHGGNVISKIEFASYGNPKGRCGSLTKGSCEAEGSLSALEKICVGKESCTVDVSEKTFGSADCGEDKKSLAVEALCENQMVYLRELKKKKNQSGGSSWGFPPATFDQKQKQKQLGLPTPPRDMANSSEQQSRGSRNGSDRIETLYDQYQRNLPSSSEEKSSKGKFHNRVDKFFKAAARGDNPSSNKDQTQADNPAAPPNGKATQTQNNSDEGSSSQKRKIRKTYSHPPKVRGFEYDERSLEMMLLEGGKDNSFKTIGVVGPPGVGKTTLCKSILENERVKRSYGRRIWVSLPEKPEDETTLDHAGATEDIVELIYDEHKLPRLLRDQQLKEKKYLIVLDDVGEGEIDSYYNALKACFSDELPKEKGGAVIVTSRSEEAAKKVIGDKHLHRLLPLSDPKSCWLIYTDAVEGFPTPEDATASKDVMEELMKKSGGLPGAAQMMGKIKAAKKGNNNSSLRS</sequence>
<dbReference type="Proteomes" id="UP000026915">
    <property type="component" value="Chromosome 3"/>
</dbReference>
<feature type="compositionally biased region" description="Low complexity" evidence="13">
    <location>
        <begin position="1174"/>
        <end position="1196"/>
    </location>
</feature>
<dbReference type="PROSITE" id="PS50228">
    <property type="entry name" value="SUEL_LECTIN"/>
    <property type="match status" value="1"/>
</dbReference>
<evidence type="ECO:0000256" key="5">
    <source>
        <dbReference type="ARBA" id="ARBA00022523"/>
    </source>
</evidence>
<dbReference type="GO" id="GO:0019388">
    <property type="term" value="P:galactose catabolic process"/>
    <property type="evidence" value="ECO:0000318"/>
    <property type="project" value="GO_Central"/>
</dbReference>
<evidence type="ECO:0000256" key="10">
    <source>
        <dbReference type="ARBA" id="ARBA00023295"/>
    </source>
</evidence>
<keyword evidence="17" id="KW-1185">Reference proteome</keyword>
<dbReference type="Gramene" id="EOY25304">
    <property type="protein sequence ID" value="EOY25304"/>
    <property type="gene ID" value="TCM_016665"/>
</dbReference>
<dbReference type="eggNOG" id="KOG0496">
    <property type="taxonomic scope" value="Eukaryota"/>
</dbReference>
<feature type="domain" description="SUEL-type lectin" evidence="15">
    <location>
        <begin position="729"/>
        <end position="815"/>
    </location>
</feature>
<feature type="region of interest" description="Disordered" evidence="13">
    <location>
        <begin position="913"/>
        <end position="970"/>
    </location>
</feature>
<dbReference type="InterPro" id="IPR017853">
    <property type="entry name" value="GH"/>
</dbReference>
<dbReference type="PROSITE" id="PS01182">
    <property type="entry name" value="GLYCOSYL_HYDROL_F35"/>
    <property type="match status" value="1"/>
</dbReference>
<evidence type="ECO:0000256" key="9">
    <source>
        <dbReference type="ARBA" id="ARBA00023180"/>
    </source>
</evidence>
<dbReference type="EC" id="3.2.1.23" evidence="4 11"/>
<dbReference type="Gene3D" id="3.20.20.80">
    <property type="entry name" value="Glycosidases"/>
    <property type="match status" value="1"/>
</dbReference>
<protein>
    <recommendedName>
        <fullName evidence="4 11">Beta-galactosidase</fullName>
        <ecNumber evidence="4 11">3.2.1.23</ecNumber>
    </recommendedName>
</protein>
<dbReference type="FunFam" id="3.20.20.80:FF:000098">
    <property type="entry name" value="Beta-galactosidase"/>
    <property type="match status" value="1"/>
</dbReference>
<dbReference type="SUPFAM" id="SSF52540">
    <property type="entry name" value="P-loop containing nucleoside triphosphate hydrolases"/>
    <property type="match status" value="1"/>
</dbReference>
<feature type="chain" id="PRO_5001598802" description="Beta-galactosidase" evidence="14">
    <location>
        <begin position="20"/>
        <end position="1196"/>
    </location>
</feature>
<dbReference type="InterPro" id="IPR008979">
    <property type="entry name" value="Galactose-bd-like_sf"/>
</dbReference>
<reference evidence="16 17" key="1">
    <citation type="journal article" date="2013" name="Genome Biol.">
        <title>The genome sequence of the most widely cultivated cacao type and its use to identify candidate genes regulating pod color.</title>
        <authorList>
            <person name="Motamayor J.C."/>
            <person name="Mockaitis K."/>
            <person name="Schmutz J."/>
            <person name="Haiminen N."/>
            <person name="Iii D.L."/>
            <person name="Cornejo O."/>
            <person name="Findley S.D."/>
            <person name="Zheng P."/>
            <person name="Utro F."/>
            <person name="Royaert S."/>
            <person name="Saski C."/>
            <person name="Jenkins J."/>
            <person name="Podicheti R."/>
            <person name="Zhao M."/>
            <person name="Scheffler B.E."/>
            <person name="Stack J.C."/>
            <person name="Feltus F.A."/>
            <person name="Mustiga G.M."/>
            <person name="Amores F."/>
            <person name="Phillips W."/>
            <person name="Marelli J.P."/>
            <person name="May G.D."/>
            <person name="Shapiro H."/>
            <person name="Ma J."/>
            <person name="Bustamante C.D."/>
            <person name="Schnell R.J."/>
            <person name="Main D."/>
            <person name="Gilbert D."/>
            <person name="Parida L."/>
            <person name="Kuhn D.N."/>
        </authorList>
    </citation>
    <scope>NUCLEOTIDE SEQUENCE [LARGE SCALE GENOMIC DNA]</scope>
    <source>
        <strain evidence="17">cv. Matina 1-6</strain>
    </source>
</reference>